<comment type="subcellular location">
    <subcellularLocation>
        <location evidence="1">Cytoplasm</location>
        <location evidence="1">Nucleoid</location>
    </subcellularLocation>
</comment>
<dbReference type="EMBL" id="JAUJQL010000023">
    <property type="protein sequence ID" value="MDN7527677.1"/>
    <property type="molecule type" value="Genomic_DNA"/>
</dbReference>
<feature type="domain" description="DNA-binding protein H-NS-like C-terminal" evidence="5">
    <location>
        <begin position="69"/>
        <end position="100"/>
    </location>
</feature>
<dbReference type="InterPro" id="IPR027444">
    <property type="entry name" value="H-NS_C_dom"/>
</dbReference>
<comment type="caution">
    <text evidence="6">The sequence shown here is derived from an EMBL/GenBank/DDBJ whole genome shotgun (WGS) entry which is preliminary data.</text>
</comment>
<dbReference type="Gene3D" id="4.10.430.30">
    <property type="match status" value="1"/>
</dbReference>
<dbReference type="Proteomes" id="UP001172217">
    <property type="component" value="Unassembled WGS sequence"/>
</dbReference>
<reference evidence="6" key="1">
    <citation type="submission" date="2023-07" db="EMBL/GenBank/DDBJ databases">
        <title>A collection of bacterial strains from the Burkholderia cepacia Research Laboratory and Repository.</title>
        <authorList>
            <person name="Lipuma J."/>
            <person name="Spilker T."/>
            <person name="Caverly L."/>
        </authorList>
    </citation>
    <scope>NUCLEOTIDE SEQUENCE</scope>
    <source>
        <strain evidence="6">AU45194</strain>
    </source>
</reference>
<organism evidence="6 7">
    <name type="scientific">Burkholderia orbicola</name>
    <dbReference type="NCBI Taxonomy" id="2978683"/>
    <lineage>
        <taxon>Bacteria</taxon>
        <taxon>Pseudomonadati</taxon>
        <taxon>Pseudomonadota</taxon>
        <taxon>Betaproteobacteria</taxon>
        <taxon>Burkholderiales</taxon>
        <taxon>Burkholderiaceae</taxon>
        <taxon>Burkholderia</taxon>
        <taxon>Burkholderia cepacia complex</taxon>
    </lineage>
</organism>
<comment type="similarity">
    <text evidence="2">Belongs to the histone-like protein H-NS family.</text>
</comment>
<evidence type="ECO:0000256" key="4">
    <source>
        <dbReference type="ARBA" id="ARBA00023125"/>
    </source>
</evidence>
<dbReference type="PANTHER" id="PTHR38097">
    <property type="match status" value="1"/>
</dbReference>
<keyword evidence="4" id="KW-0238">DNA-binding</keyword>
<sequence>MPSSRPTTYQRLLTELAELDVRIEQARARERVRAIETIHELMDTYGIKHKDLVGRNGRRGSYQVSALPAKYRDPATGREWCGLGNVPLWIRGKDRTRFLID</sequence>
<evidence type="ECO:0000313" key="6">
    <source>
        <dbReference type="EMBL" id="MDN7527677.1"/>
    </source>
</evidence>
<dbReference type="Pfam" id="PF00816">
    <property type="entry name" value="Histone_HNS"/>
    <property type="match status" value="1"/>
</dbReference>
<proteinExistence type="inferred from homology"/>
<evidence type="ECO:0000256" key="1">
    <source>
        <dbReference type="ARBA" id="ARBA00004453"/>
    </source>
</evidence>
<evidence type="ECO:0000259" key="5">
    <source>
        <dbReference type="Pfam" id="PF00816"/>
    </source>
</evidence>
<keyword evidence="7" id="KW-1185">Reference proteome</keyword>
<name>A0ABT8P279_9BURK</name>
<protein>
    <submittedName>
        <fullName evidence="6">H-NS histone family protein</fullName>
    </submittedName>
</protein>
<accession>A0ABT8P279</accession>
<dbReference type="PANTHER" id="PTHR38097:SF2">
    <property type="entry name" value="DNA-BINDING PROTEIN STPA"/>
    <property type="match status" value="1"/>
</dbReference>
<evidence type="ECO:0000256" key="2">
    <source>
        <dbReference type="ARBA" id="ARBA00010610"/>
    </source>
</evidence>
<dbReference type="SUPFAM" id="SSF81273">
    <property type="entry name" value="H-NS histone-like proteins"/>
    <property type="match status" value="1"/>
</dbReference>
<keyword evidence="3" id="KW-0963">Cytoplasm</keyword>
<evidence type="ECO:0000256" key="3">
    <source>
        <dbReference type="ARBA" id="ARBA00022490"/>
    </source>
</evidence>
<evidence type="ECO:0000313" key="7">
    <source>
        <dbReference type="Proteomes" id="UP001172217"/>
    </source>
</evidence>
<gene>
    <name evidence="6" type="ORF">QZM70_32515</name>
</gene>